<dbReference type="EMBL" id="CP002048">
    <property type="protein sequence ID" value="ADI01102.1"/>
    <property type="molecule type" value="Genomic_DNA"/>
</dbReference>
<proteinExistence type="predicted"/>
<dbReference type="Proteomes" id="UP000000378">
    <property type="component" value="Chromosome"/>
</dbReference>
<evidence type="ECO:0000259" key="1">
    <source>
        <dbReference type="Pfam" id="PF01208"/>
    </source>
</evidence>
<feature type="domain" description="Uroporphyrinogen decarboxylase (URO-D)" evidence="1">
    <location>
        <begin position="12"/>
        <end position="347"/>
    </location>
</feature>
<protein>
    <submittedName>
        <fullName evidence="2">Uroporphyrinogen decarboxylase (URO-D)</fullName>
    </submittedName>
</protein>
<reference evidence="3" key="1">
    <citation type="journal article" date="2010" name="Stand. Genomic Sci.">
        <title>Complete genome sequence of Syntrophothermus lipocalidus type strain (TGB-C1T).</title>
        <authorList>
            <consortium name="US DOE Joint Genome Institute (JGI-PGF)"/>
            <person name="Djao O."/>
            <person name="Zhang X."/>
            <person name="Lucas S."/>
            <person name="Lapidus A."/>
            <person name="Glavina Del Rio T."/>
            <person name="Nolan M."/>
            <person name="Tice H."/>
            <person name="Cheng J."/>
            <person name="Han C."/>
            <person name="Tapia R."/>
            <person name="Goodwin L."/>
            <person name="Pitluck S."/>
            <person name="Liolios K."/>
            <person name="Ivanova N."/>
            <person name="Mavromatis K."/>
            <person name="Mikhailova N."/>
            <person name="Ovchinnikova G."/>
            <person name="Pati A."/>
            <person name="Brambilla E."/>
            <person name="Chen A."/>
            <person name="Palaniappan K."/>
            <person name="Land M."/>
            <person name="Hauser L."/>
            <person name="Chang Y."/>
            <person name="Jeffries C."/>
            <person name="Rohde M."/>
            <person name="Sikorski J."/>
            <person name="Spring S."/>
            <person name="Goker M."/>
            <person name="Detter J."/>
            <person name="Woyke T."/>
            <person name="Bristow J."/>
            <person name="Eisen J."/>
            <person name="Markowitz V."/>
            <person name="Hugenholtz P."/>
            <person name="Kyrpides N."/>
            <person name="Klenk H."/>
        </authorList>
    </citation>
    <scope>NUCLEOTIDE SEQUENCE [LARGE SCALE GENOMIC DNA]</scope>
    <source>
        <strain evidence="3">DSM 12680 / TGB-C1</strain>
    </source>
</reference>
<dbReference type="Gene3D" id="3.20.20.210">
    <property type="match status" value="1"/>
</dbReference>
<dbReference type="Pfam" id="PF01208">
    <property type="entry name" value="URO-D"/>
    <property type="match status" value="1"/>
</dbReference>
<dbReference type="HOGENOM" id="CLU_040933_2_0_9"/>
<dbReference type="SUPFAM" id="SSF51726">
    <property type="entry name" value="UROD/MetE-like"/>
    <property type="match status" value="1"/>
</dbReference>
<dbReference type="PANTHER" id="PTHR47099">
    <property type="entry name" value="METHYLCOBAMIDE:COM METHYLTRANSFERASE MTBA"/>
    <property type="match status" value="1"/>
</dbReference>
<dbReference type="InterPro" id="IPR038071">
    <property type="entry name" value="UROD/MetE-like_sf"/>
</dbReference>
<sequence>MPVKCIVMETITPRERMEALAEGKKVDRIPVCPILGEYPSVVVGVPVDRYLHSPGLMAEAQVRAFEVFGYDSVGVGPDYLGMAEAMGCRLRYAPDQRPQMATAVVEDERSLSRLKPVEAERDGRLPMYLEALKTIKDRVGDRVKVGSGVGGPFTLAACLRGTEEFLKDLIRKPAFAYQILEISTQSIMNYMQACFRLGVSCSLGEPLASCSVISPRHFRQFAKPYLLTICEWHRSCFGRSLSLHICGTTKPIWEDVAALGVSQFSFDEKEDVEEAKRFMGARLVIKGNVPPVSVLARGSYEEVMAAATQCLSKGFDSPKGYVLSSGCTVPLETPPENIHALIEASRRFSMEQADLGPVVPCK</sequence>
<dbReference type="AlphaFoldDB" id="D7CJY8"/>
<dbReference type="InterPro" id="IPR052024">
    <property type="entry name" value="Methanogen_methyltrans"/>
</dbReference>
<dbReference type="GO" id="GO:0004853">
    <property type="term" value="F:uroporphyrinogen decarboxylase activity"/>
    <property type="evidence" value="ECO:0007669"/>
    <property type="project" value="InterPro"/>
</dbReference>
<organism evidence="2 3">
    <name type="scientific">Syntrophothermus lipocalidus (strain DSM 12680 / TGB-C1)</name>
    <dbReference type="NCBI Taxonomy" id="643648"/>
    <lineage>
        <taxon>Bacteria</taxon>
        <taxon>Bacillati</taxon>
        <taxon>Bacillota</taxon>
        <taxon>Clostridia</taxon>
        <taxon>Eubacteriales</taxon>
        <taxon>Syntrophomonadaceae</taxon>
        <taxon>Syntrophothermus</taxon>
    </lineage>
</organism>
<dbReference type="KEGG" id="slp:Slip_0318"/>
<name>D7CJY8_SYNLT</name>
<dbReference type="STRING" id="643648.Slip_0318"/>
<dbReference type="InterPro" id="IPR000257">
    <property type="entry name" value="Uroporphyrinogen_deCOase"/>
</dbReference>
<dbReference type="OrthoDB" id="9780425at2"/>
<evidence type="ECO:0000313" key="2">
    <source>
        <dbReference type="EMBL" id="ADI01102.1"/>
    </source>
</evidence>
<dbReference type="RefSeq" id="WP_013174504.1">
    <property type="nucleotide sequence ID" value="NC_014220.1"/>
</dbReference>
<dbReference type="GO" id="GO:0006779">
    <property type="term" value="P:porphyrin-containing compound biosynthetic process"/>
    <property type="evidence" value="ECO:0007669"/>
    <property type="project" value="InterPro"/>
</dbReference>
<dbReference type="PANTHER" id="PTHR47099:SF1">
    <property type="entry name" value="METHYLCOBAMIDE:COM METHYLTRANSFERASE MTBA"/>
    <property type="match status" value="1"/>
</dbReference>
<evidence type="ECO:0000313" key="3">
    <source>
        <dbReference type="Proteomes" id="UP000000378"/>
    </source>
</evidence>
<keyword evidence="3" id="KW-1185">Reference proteome</keyword>
<dbReference type="eggNOG" id="COG0407">
    <property type="taxonomic scope" value="Bacteria"/>
</dbReference>
<reference evidence="2 3" key="2">
    <citation type="journal article" date="2010" name="Stand. Genomic Sci.">
        <title>Complete genome sequence of Syntrophothermus lipocalidus type strain (TGB-C1).</title>
        <authorList>
            <person name="Djao O.D."/>
            <person name="Zhang X."/>
            <person name="Lucas S."/>
            <person name="Lapidus A."/>
            <person name="Del Rio T.G."/>
            <person name="Nolan M."/>
            <person name="Tice H."/>
            <person name="Cheng J.F."/>
            <person name="Han C."/>
            <person name="Tapia R."/>
            <person name="Goodwin L."/>
            <person name="Pitluck S."/>
            <person name="Liolios K."/>
            <person name="Ivanova N."/>
            <person name="Mavromatis K."/>
            <person name="Mikhailova N."/>
            <person name="Ovchinnikova G."/>
            <person name="Pati A."/>
            <person name="Brambilla E."/>
            <person name="Chen A."/>
            <person name="Palaniappan K."/>
            <person name="Land M."/>
            <person name="Hauser L."/>
            <person name="Chang Y.J."/>
            <person name="Jeffries C.D."/>
            <person name="Rohde M."/>
            <person name="Sikorski J."/>
            <person name="Spring S."/>
            <person name="Goker M."/>
            <person name="Detter J.C."/>
            <person name="Woyke T."/>
            <person name="Bristow J."/>
            <person name="Eisen J.A."/>
            <person name="Markowitz V."/>
            <person name="Hugenholtz P."/>
            <person name="Kyrpides N.C."/>
            <person name="Klenk H.P."/>
        </authorList>
    </citation>
    <scope>NUCLEOTIDE SEQUENCE [LARGE SCALE GENOMIC DNA]</scope>
    <source>
        <strain evidence="3">DSM 12680 / TGB-C1</strain>
    </source>
</reference>
<accession>D7CJY8</accession>
<dbReference type="CDD" id="cd03465">
    <property type="entry name" value="URO-D_like"/>
    <property type="match status" value="1"/>
</dbReference>
<gene>
    <name evidence="2" type="ordered locus">Slip_0318</name>
</gene>